<dbReference type="InterPro" id="IPR023430">
    <property type="entry name" value="Pept_HybD-like_dom_sf"/>
</dbReference>
<evidence type="ECO:0000313" key="1">
    <source>
        <dbReference type="EMBL" id="MPM94300.1"/>
    </source>
</evidence>
<dbReference type="AlphaFoldDB" id="A0A645DXQ7"/>
<accession>A0A645DXQ7</accession>
<reference evidence="1" key="1">
    <citation type="submission" date="2019-08" db="EMBL/GenBank/DDBJ databases">
        <authorList>
            <person name="Kucharzyk K."/>
            <person name="Murdoch R.W."/>
            <person name="Higgins S."/>
            <person name="Loffler F."/>
        </authorList>
    </citation>
    <scope>NUCLEOTIDE SEQUENCE</scope>
</reference>
<protein>
    <submittedName>
        <fullName evidence="1">Uncharacterized protein</fullName>
    </submittedName>
</protein>
<dbReference type="EMBL" id="VSSQ01040962">
    <property type="protein sequence ID" value="MPM94300.1"/>
    <property type="molecule type" value="Genomic_DNA"/>
</dbReference>
<dbReference type="SUPFAM" id="SSF53163">
    <property type="entry name" value="HybD-like"/>
    <property type="match status" value="1"/>
</dbReference>
<comment type="caution">
    <text evidence="1">The sequence shown here is derived from an EMBL/GenBank/DDBJ whole genome shotgun (WGS) entry which is preliminary data.</text>
</comment>
<proteinExistence type="predicted"/>
<gene>
    <name evidence="1" type="ORF">SDC9_141446</name>
</gene>
<organism evidence="1">
    <name type="scientific">bioreactor metagenome</name>
    <dbReference type="NCBI Taxonomy" id="1076179"/>
    <lineage>
        <taxon>unclassified sequences</taxon>
        <taxon>metagenomes</taxon>
        <taxon>ecological metagenomes</taxon>
    </lineage>
</organism>
<name>A0A645DXQ7_9ZZZZ</name>
<sequence length="40" mass="4444">MTVTPRDIDAQVRELGRVLGYGVNWALQELEIEDMAALLG</sequence>